<name>A0A8S3SP46_MYTED</name>
<dbReference type="EMBL" id="CAJPWZ010001643">
    <property type="protein sequence ID" value="CAG2219828.1"/>
    <property type="molecule type" value="Genomic_DNA"/>
</dbReference>
<keyword evidence="3" id="KW-1185">Reference proteome</keyword>
<evidence type="ECO:0000259" key="1">
    <source>
        <dbReference type="Pfam" id="PF20720"/>
    </source>
</evidence>
<protein>
    <recommendedName>
        <fullName evidence="1">Novel STAND NTPase 3 domain-containing protein</fullName>
    </recommendedName>
</protein>
<dbReference type="Proteomes" id="UP000683360">
    <property type="component" value="Unassembled WGS sequence"/>
</dbReference>
<evidence type="ECO:0000313" key="3">
    <source>
        <dbReference type="Proteomes" id="UP000683360"/>
    </source>
</evidence>
<organism evidence="2 3">
    <name type="scientific">Mytilus edulis</name>
    <name type="common">Blue mussel</name>
    <dbReference type="NCBI Taxonomy" id="6550"/>
    <lineage>
        <taxon>Eukaryota</taxon>
        <taxon>Metazoa</taxon>
        <taxon>Spiralia</taxon>
        <taxon>Lophotrochozoa</taxon>
        <taxon>Mollusca</taxon>
        <taxon>Bivalvia</taxon>
        <taxon>Autobranchia</taxon>
        <taxon>Pteriomorphia</taxon>
        <taxon>Mytilida</taxon>
        <taxon>Mytiloidea</taxon>
        <taxon>Mytilidae</taxon>
        <taxon>Mytilinae</taxon>
        <taxon>Mytilus</taxon>
    </lineage>
</organism>
<gene>
    <name evidence="2" type="ORF">MEDL_33345</name>
</gene>
<evidence type="ECO:0000313" key="2">
    <source>
        <dbReference type="EMBL" id="CAG2219828.1"/>
    </source>
</evidence>
<dbReference type="InterPro" id="IPR049050">
    <property type="entry name" value="nSTAND3"/>
</dbReference>
<dbReference type="AlphaFoldDB" id="A0A8S3SP46"/>
<accession>A0A8S3SP46</accession>
<reference evidence="2" key="1">
    <citation type="submission" date="2021-03" db="EMBL/GenBank/DDBJ databases">
        <authorList>
            <person name="Bekaert M."/>
        </authorList>
    </citation>
    <scope>NUCLEOTIDE SEQUENCE</scope>
</reference>
<sequence length="433" mass="50668">MAHSGNDVLDTATFKSHWKNIKEAISRLSGSLDQMCIHLETMRLDNVSEVREEIKRFKADMIQYINELQIPGRDSHILEIGIWEEDNHKFVKTDAVDAIVFALQNRNCLPVIDDVFGERYLMKTKLESWQDYSKFLKSILRLGRTKLIASSALHIFIDANSKCQNSIFQDPINMNSFPLTNIQKRDMLNMHIQSLEQSEIDSIVALSDADIAGHFPLLCVMYNTYRSTLSLKLGVYYFFCNRRLIHEEFLDSLNKHDEHSYKTILIFLLLNGKVSQIDYSKKETFKKQEDKLNFLTEYLDIKKDTFYRCLENLTGTYFRKGGAMYLPIHNRIFDTLLKFSARVSQQTIIQHLNSGLLFRHASFTSIDLSYLWASNILIPVIPKNEHIFFQRMLDVMAERQIFKAFDYHGMDNLQFRQKFIQFIKNESSGTTRK</sequence>
<dbReference type="Pfam" id="PF20720">
    <property type="entry name" value="nSTAND3"/>
    <property type="match status" value="1"/>
</dbReference>
<comment type="caution">
    <text evidence="2">The sequence shown here is derived from an EMBL/GenBank/DDBJ whole genome shotgun (WGS) entry which is preliminary data.</text>
</comment>
<proteinExistence type="predicted"/>
<feature type="domain" description="Novel STAND NTPase 3" evidence="1">
    <location>
        <begin position="86"/>
        <end position="193"/>
    </location>
</feature>